<keyword evidence="2" id="KW-1185">Reference proteome</keyword>
<accession>A0A7W8CTY2</accession>
<reference evidence="1 2" key="1">
    <citation type="submission" date="2020-08" db="EMBL/GenBank/DDBJ databases">
        <title>Genomic Encyclopedia of Type Strains, Phase IV (KMG-IV): sequencing the most valuable type-strain genomes for metagenomic binning, comparative biology and taxonomic classification.</title>
        <authorList>
            <person name="Goeker M."/>
        </authorList>
    </citation>
    <scope>NUCLEOTIDE SEQUENCE [LARGE SCALE GENOMIC DNA]</scope>
    <source>
        <strain evidence="1 2">DSM 15895</strain>
    </source>
</reference>
<proteinExistence type="predicted"/>
<comment type="caution">
    <text evidence="1">The sequence shown here is derived from an EMBL/GenBank/DDBJ whole genome shotgun (WGS) entry which is preliminary data.</text>
</comment>
<dbReference type="AlphaFoldDB" id="A0A7W8CTY2"/>
<dbReference type="OrthoDB" id="2082669at2"/>
<dbReference type="Proteomes" id="UP000525923">
    <property type="component" value="Unassembled WGS sequence"/>
</dbReference>
<protein>
    <submittedName>
        <fullName evidence="1">Uncharacterized protein</fullName>
    </submittedName>
</protein>
<sequence length="171" mass="19667">MTCYRFSTTDQYFEDLDFHDCSLVSIQESSNEIIIELDFFNLSEKHPLNPGVNAVSTDSCLLTFQDVSSASAELYIDVNPQSIADYLEGEKESKLETKFVHIPYLNKMEIASFKVERSEHESIFNLQGLDWKSSELCGLIVQAKSFTLEWNEFLEDAWYVGFEESTKPNNM</sequence>
<dbReference type="EMBL" id="JACHHE010000010">
    <property type="protein sequence ID" value="MBB5181588.1"/>
    <property type="molecule type" value="Genomic_DNA"/>
</dbReference>
<gene>
    <name evidence="1" type="ORF">HNQ44_003053</name>
</gene>
<evidence type="ECO:0000313" key="2">
    <source>
        <dbReference type="Proteomes" id="UP000525923"/>
    </source>
</evidence>
<evidence type="ECO:0000313" key="1">
    <source>
        <dbReference type="EMBL" id="MBB5181588.1"/>
    </source>
</evidence>
<dbReference type="RefSeq" id="WP_135504862.1">
    <property type="nucleotide sequence ID" value="NZ_JACHHE010000010.1"/>
</dbReference>
<name>A0A7W8CTY2_9BACL</name>
<organism evidence="1 2">
    <name type="scientific">Planococcus koreensis</name>
    <dbReference type="NCBI Taxonomy" id="112331"/>
    <lineage>
        <taxon>Bacteria</taxon>
        <taxon>Bacillati</taxon>
        <taxon>Bacillota</taxon>
        <taxon>Bacilli</taxon>
        <taxon>Bacillales</taxon>
        <taxon>Caryophanaceae</taxon>
        <taxon>Planococcus</taxon>
    </lineage>
</organism>